<dbReference type="EMBL" id="QCXM01000010">
    <property type="protein sequence ID" value="PUT46502.1"/>
    <property type="molecule type" value="Genomic_DNA"/>
</dbReference>
<evidence type="ECO:0000256" key="1">
    <source>
        <dbReference type="ARBA" id="ARBA00007769"/>
    </source>
</evidence>
<dbReference type="EMBL" id="QFGG01000011">
    <property type="protein sequence ID" value="TID40742.1"/>
    <property type="molecule type" value="Genomic_DNA"/>
</dbReference>
<keyword evidence="2" id="KW-0560">Oxidoreductase</keyword>
<dbReference type="Pfam" id="PF00180">
    <property type="entry name" value="Iso_dh"/>
    <property type="match status" value="1"/>
</dbReference>
<reference evidence="6 9" key="3">
    <citation type="submission" date="2018-09" db="EMBL/GenBank/DDBJ databases">
        <title>Draft genome sequences of Legionella taurinensis isolated from water samples.</title>
        <authorList>
            <person name="Chakeri A."/>
            <person name="Allerberger F."/>
            <person name="Kundi M."/>
            <person name="Ruppitsch W."/>
            <person name="Schmid D."/>
        </authorList>
    </citation>
    <scope>NUCLEOTIDE SEQUENCE [LARGE SCALE GENOMIC DNA]</scope>
    <source>
        <strain evidence="6 9">4570-18-6</strain>
    </source>
</reference>
<dbReference type="OrthoDB" id="9812532at2"/>
<keyword evidence="3" id="KW-0460">Magnesium</keyword>
<dbReference type="GO" id="GO:0006102">
    <property type="term" value="P:isocitrate metabolic process"/>
    <property type="evidence" value="ECO:0007669"/>
    <property type="project" value="TreeGrafter"/>
</dbReference>
<keyword evidence="3" id="KW-0479">Metal-binding</keyword>
<dbReference type="Proteomes" id="UP000251035">
    <property type="component" value="Unassembled WGS sequence"/>
</dbReference>
<reference evidence="5 8" key="1">
    <citation type="submission" date="2018-04" db="EMBL/GenBank/DDBJ databases">
        <title>Whole genome sequence comparison of clinical and drinking water Legionella pneumophila isolates associated with the Flint Water Crisis.</title>
        <authorList>
            <person name="Garner E."/>
            <person name="Brown C."/>
            <person name="Schwake O."/>
            <person name="Coil D."/>
            <person name="Jospin G."/>
            <person name="Eisen J."/>
            <person name="Edwards M."/>
            <person name="Pruden A."/>
        </authorList>
    </citation>
    <scope>NUCLEOTIDE SEQUENCE [LARGE SCALE GENOMIC DNA]</scope>
    <source>
        <strain evidence="5 8">Genessee03</strain>
    </source>
</reference>
<comment type="caution">
    <text evidence="6">The sequence shown here is derived from an EMBL/GenBank/DDBJ whole genome shotgun (WGS) entry which is preliminary data.</text>
</comment>
<dbReference type="Proteomes" id="UP000306421">
    <property type="component" value="Unassembled WGS sequence"/>
</dbReference>
<evidence type="ECO:0000313" key="5">
    <source>
        <dbReference type="EMBL" id="PUT46502.1"/>
    </source>
</evidence>
<name>A0A3A5L2D6_9GAMM</name>
<dbReference type="SMART" id="SM01329">
    <property type="entry name" value="Iso_dh"/>
    <property type="match status" value="1"/>
</dbReference>
<dbReference type="GO" id="GO:0008168">
    <property type="term" value="F:methyltransferase activity"/>
    <property type="evidence" value="ECO:0007669"/>
    <property type="project" value="UniProtKB-KW"/>
</dbReference>
<feature type="binding site" evidence="3">
    <location>
        <position position="500"/>
    </location>
    <ligand>
        <name>Mg(2+)</name>
        <dbReference type="ChEBI" id="CHEBI:18420"/>
    </ligand>
</feature>
<dbReference type="Pfam" id="PF03737">
    <property type="entry name" value="RraA-like"/>
    <property type="match status" value="1"/>
</dbReference>
<feature type="binding site" evidence="3">
    <location>
        <position position="499"/>
    </location>
    <ligand>
        <name>substrate</name>
    </ligand>
</feature>
<dbReference type="AlphaFoldDB" id="A0A3A5L2D6"/>
<keyword evidence="5" id="KW-0808">Transferase</keyword>
<dbReference type="RefSeq" id="WP_108294231.1">
    <property type="nucleotide sequence ID" value="NZ_CAAAIR010000012.1"/>
</dbReference>
<dbReference type="PROSITE" id="PS00470">
    <property type="entry name" value="IDH_IMDH"/>
    <property type="match status" value="1"/>
</dbReference>
<dbReference type="PANTHER" id="PTHR11835:SF34">
    <property type="entry name" value="ISOCITRATE DEHYDROGENASE [NAD] SUBUNIT ALPHA, MITOCHONDRIAL"/>
    <property type="match status" value="1"/>
</dbReference>
<dbReference type="SUPFAM" id="SSF53659">
    <property type="entry name" value="Isocitrate/Isopropylmalate dehydrogenase-like"/>
    <property type="match status" value="1"/>
</dbReference>
<evidence type="ECO:0000256" key="3">
    <source>
        <dbReference type="PIRSR" id="PIRSR605493-1"/>
    </source>
</evidence>
<protein>
    <submittedName>
        <fullName evidence="5">Dimethylmenaquinone methyltransferase</fullName>
    </submittedName>
    <submittedName>
        <fullName evidence="6">Isocitrate/isopropylmalate dehydrogenase family protein</fullName>
    </submittedName>
</protein>
<dbReference type="Gene3D" id="3.50.30.40">
    <property type="entry name" value="Ribonuclease E inhibitor RraA/RraA-like"/>
    <property type="match status" value="1"/>
</dbReference>
<dbReference type="GO" id="GO:0004449">
    <property type="term" value="F:isocitrate dehydrogenase (NAD+) activity"/>
    <property type="evidence" value="ECO:0007669"/>
    <property type="project" value="TreeGrafter"/>
</dbReference>
<dbReference type="EMBL" id="QZWB01000012">
    <property type="protein sequence ID" value="RJT45248.1"/>
    <property type="molecule type" value="Genomic_DNA"/>
</dbReference>
<evidence type="ECO:0000313" key="6">
    <source>
        <dbReference type="EMBL" id="RJT45248.1"/>
    </source>
</evidence>
<dbReference type="Gene3D" id="3.40.718.10">
    <property type="entry name" value="Isopropylmalate Dehydrogenase"/>
    <property type="match status" value="1"/>
</dbReference>
<dbReference type="GO" id="GO:0051287">
    <property type="term" value="F:NAD binding"/>
    <property type="evidence" value="ECO:0007669"/>
    <property type="project" value="InterPro"/>
</dbReference>
<dbReference type="CDD" id="cd16841">
    <property type="entry name" value="RraA_family"/>
    <property type="match status" value="1"/>
</dbReference>
<dbReference type="GeneID" id="48948283"/>
<reference evidence="7 10" key="2">
    <citation type="submission" date="2018-04" db="EMBL/GenBank/DDBJ databases">
        <title>Whole genome sequence comparison of clinical and drinking water Legionella pneumophila isolates.</title>
        <authorList>
            <person name="Garner E."/>
        </authorList>
    </citation>
    <scope>NUCLEOTIDE SEQUENCE [LARGE SCALE GENOMIC DNA]</scope>
    <source>
        <strain evidence="7 10">WH02</strain>
    </source>
</reference>
<feature type="domain" description="Isopropylmalate dehydrogenase-like" evidence="4">
    <location>
        <begin position="8"/>
        <end position="362"/>
    </location>
</feature>
<evidence type="ECO:0000313" key="7">
    <source>
        <dbReference type="EMBL" id="TID40742.1"/>
    </source>
</evidence>
<accession>A0A3A5L2D6</accession>
<dbReference type="GO" id="GO:0032259">
    <property type="term" value="P:methylation"/>
    <property type="evidence" value="ECO:0007669"/>
    <property type="project" value="UniProtKB-KW"/>
</dbReference>
<sequence length="609" mass="67080">MTLNDVIKIAVLPGDGIGDEVTEAALPIFKALNLPVAIHRGDIGWACWQEQGNPLPEKTWQLIRHCDATLIGAITSKPVREALRELSPKLQKNHLEYVSPLIQLRQKLDLFANVRPCFNLVDSERPFRFCIIRENTEGLYAGFDFHPPPEPISQLIRQQKHWQHTSPQDLSVSLRLQSRQGLQRLFEFAFQYAKENQFTRVTFADKPNVLRQSSAFARDIFEAIAARYPAINADITNIDATALWLVRRPEEFGVIVAENMFGDILSDVGAAVMGGLGFAPSANIGHKGCYFEPVHGSGPRIASHRANPSAMFLTIGLLLTHFGYSSEAERITRAIAAVIKDGRYLTYDLGGKSTTEEMAQVIIEQVIHPDLPTPLFLKQGVDANQLTLDLQLQQLKQYSTAEIADALDACGVDGALLHIKPLASGIKLAGPAYTVQYSPYQRVGQGFKQAANYIDNVPANAVIVIDNQGRIDCTVWGDILTQAALVKGIAGTVVNGAVRDVAKILQSDYPLFSVERFMRSGKNRVQKSGEQCPVSINGVTIHPGDILFGDDNGVLAIPAELLGEVLTKAQAICETENKIIDAVKKGQRLDQARADYRYDQPWLNPTDKG</sequence>
<dbReference type="Gene3D" id="1.20.5.3070">
    <property type="match status" value="1"/>
</dbReference>
<dbReference type="InterPro" id="IPR024084">
    <property type="entry name" value="IsoPropMal-DH-like_dom"/>
</dbReference>
<dbReference type="InterPro" id="IPR019818">
    <property type="entry name" value="IsoCit/isopropylmalate_DH_CS"/>
</dbReference>
<evidence type="ECO:0000313" key="8">
    <source>
        <dbReference type="Proteomes" id="UP000251035"/>
    </source>
</evidence>
<evidence type="ECO:0000259" key="4">
    <source>
        <dbReference type="SMART" id="SM01329"/>
    </source>
</evidence>
<evidence type="ECO:0000256" key="2">
    <source>
        <dbReference type="ARBA" id="ARBA00023002"/>
    </source>
</evidence>
<gene>
    <name evidence="6" type="ORF">D6J04_11085</name>
    <name evidence="5" type="ORF">DB745_10360</name>
    <name evidence="7" type="ORF">DIZ81_11470</name>
</gene>
<feature type="binding site" evidence="3">
    <location>
        <begin position="477"/>
        <end position="480"/>
    </location>
    <ligand>
        <name>substrate</name>
    </ligand>
</feature>
<comment type="similarity">
    <text evidence="1">Belongs to the isocitrate and isopropylmalate dehydrogenases family.</text>
</comment>
<comment type="cofactor">
    <cofactor evidence="3">
        <name>Mg(2+)</name>
        <dbReference type="ChEBI" id="CHEBI:18420"/>
    </cofactor>
</comment>
<evidence type="ECO:0000313" key="9">
    <source>
        <dbReference type="Proteomes" id="UP000270757"/>
    </source>
</evidence>
<dbReference type="GO" id="GO:0006099">
    <property type="term" value="P:tricarboxylic acid cycle"/>
    <property type="evidence" value="ECO:0007669"/>
    <property type="project" value="TreeGrafter"/>
</dbReference>
<dbReference type="GO" id="GO:0000287">
    <property type="term" value="F:magnesium ion binding"/>
    <property type="evidence" value="ECO:0007669"/>
    <property type="project" value="InterPro"/>
</dbReference>
<keyword evidence="8" id="KW-1185">Reference proteome</keyword>
<organism evidence="6 9">
    <name type="scientific">Legionella taurinensis</name>
    <dbReference type="NCBI Taxonomy" id="70611"/>
    <lineage>
        <taxon>Bacteria</taxon>
        <taxon>Pseudomonadati</taxon>
        <taxon>Pseudomonadota</taxon>
        <taxon>Gammaproteobacteria</taxon>
        <taxon>Legionellales</taxon>
        <taxon>Legionellaceae</taxon>
        <taxon>Legionella</taxon>
    </lineage>
</organism>
<dbReference type="SUPFAM" id="SSF89562">
    <property type="entry name" value="RraA-like"/>
    <property type="match status" value="1"/>
</dbReference>
<dbReference type="Proteomes" id="UP000270757">
    <property type="component" value="Unassembled WGS sequence"/>
</dbReference>
<keyword evidence="5" id="KW-0489">Methyltransferase</keyword>
<proteinExistence type="inferred from homology"/>
<dbReference type="InterPro" id="IPR036704">
    <property type="entry name" value="RraA/RraA-like_sf"/>
</dbReference>
<dbReference type="PANTHER" id="PTHR11835">
    <property type="entry name" value="DECARBOXYLATING DEHYDROGENASES-ISOCITRATE, ISOPROPYLMALATE, TARTRATE"/>
    <property type="match status" value="1"/>
</dbReference>
<dbReference type="InterPro" id="IPR005493">
    <property type="entry name" value="RraA/RraA-like"/>
</dbReference>
<evidence type="ECO:0000313" key="10">
    <source>
        <dbReference type="Proteomes" id="UP000306421"/>
    </source>
</evidence>